<accession>A0A2T4C1W1</accession>
<evidence type="ECO:0000313" key="3">
    <source>
        <dbReference type="Proteomes" id="UP000240760"/>
    </source>
</evidence>
<dbReference type="OrthoDB" id="4900400at2759"/>
<dbReference type="Proteomes" id="UP000240760">
    <property type="component" value="Unassembled WGS sequence"/>
</dbReference>
<reference evidence="2 3" key="1">
    <citation type="submission" date="2016-07" db="EMBL/GenBank/DDBJ databases">
        <title>Multiple horizontal gene transfer events from other fungi enriched the ability of initially mycotrophic Trichoderma (Ascomycota) to feed on dead plant biomass.</title>
        <authorList>
            <consortium name="DOE Joint Genome Institute"/>
            <person name="Aerts A."/>
            <person name="Atanasova L."/>
            <person name="Chenthamara K."/>
            <person name="Zhang J."/>
            <person name="Grujic M."/>
            <person name="Henrissat B."/>
            <person name="Kuo A."/>
            <person name="Salamov A."/>
            <person name="Lipzen A."/>
            <person name="Labutti K."/>
            <person name="Barry K."/>
            <person name="Miao Y."/>
            <person name="Rahimi M.J."/>
            <person name="Shen Q."/>
            <person name="Grigoriev I.V."/>
            <person name="Kubicek C.P."/>
            <person name="Druzhinina I.S."/>
        </authorList>
    </citation>
    <scope>NUCLEOTIDE SEQUENCE [LARGE SCALE GENOMIC DNA]</scope>
    <source>
        <strain evidence="2 3">ATCC 18648</strain>
    </source>
</reference>
<protein>
    <submittedName>
        <fullName evidence="2">Uncharacterized protein</fullName>
    </submittedName>
</protein>
<gene>
    <name evidence="2" type="ORF">M440DRAFT_1356876</name>
</gene>
<keyword evidence="1" id="KW-0812">Transmembrane</keyword>
<dbReference type="EMBL" id="KZ679133">
    <property type="protein sequence ID" value="PTB75557.1"/>
    <property type="molecule type" value="Genomic_DNA"/>
</dbReference>
<keyword evidence="1" id="KW-0472">Membrane</keyword>
<proteinExistence type="predicted"/>
<feature type="transmembrane region" description="Helical" evidence="1">
    <location>
        <begin position="155"/>
        <end position="182"/>
    </location>
</feature>
<dbReference type="AlphaFoldDB" id="A0A2T4C1W1"/>
<keyword evidence="3" id="KW-1185">Reference proteome</keyword>
<feature type="transmembrane region" description="Helical" evidence="1">
    <location>
        <begin position="131"/>
        <end position="149"/>
    </location>
</feature>
<name>A0A2T4C1W1_TRILO</name>
<sequence>MRPAIVFKATNSSLPPDLLEYDGLDAFKHHCMMLPSLIFSGFLLFLQAVSNIMWARCQRNLVLHLKRPLHTSKRAGPTNDDSRIDLMAVLVHLSMYIDHIEVPNVGLIVTWELLAQALIASMIPLVIPSRFLYGWPTISTGFFLCWAYIWHQHTYAWIILFMELYFVVLCGLAFVGSLAGLLEERLRDKGPENQQRRNFLSETFSRAMPQWKQIGDWAWRMYCN</sequence>
<evidence type="ECO:0000256" key="1">
    <source>
        <dbReference type="SAM" id="Phobius"/>
    </source>
</evidence>
<organism evidence="2 3">
    <name type="scientific">Trichoderma longibrachiatum ATCC 18648</name>
    <dbReference type="NCBI Taxonomy" id="983965"/>
    <lineage>
        <taxon>Eukaryota</taxon>
        <taxon>Fungi</taxon>
        <taxon>Dikarya</taxon>
        <taxon>Ascomycota</taxon>
        <taxon>Pezizomycotina</taxon>
        <taxon>Sordariomycetes</taxon>
        <taxon>Hypocreomycetidae</taxon>
        <taxon>Hypocreales</taxon>
        <taxon>Hypocreaceae</taxon>
        <taxon>Trichoderma</taxon>
    </lineage>
</organism>
<evidence type="ECO:0000313" key="2">
    <source>
        <dbReference type="EMBL" id="PTB75557.1"/>
    </source>
</evidence>
<keyword evidence="1" id="KW-1133">Transmembrane helix</keyword>
<feature type="transmembrane region" description="Helical" evidence="1">
    <location>
        <begin position="37"/>
        <end position="57"/>
    </location>
</feature>